<evidence type="ECO:0000256" key="7">
    <source>
        <dbReference type="ARBA" id="ARBA00023242"/>
    </source>
</evidence>
<gene>
    <name evidence="9" type="ORF">EOD39_13847</name>
</gene>
<evidence type="ECO:0000256" key="2">
    <source>
        <dbReference type="ARBA" id="ARBA00004123"/>
    </source>
</evidence>
<evidence type="ECO:0000256" key="4">
    <source>
        <dbReference type="ARBA" id="ARBA00022722"/>
    </source>
</evidence>
<organism evidence="9 10">
    <name type="scientific">Acipenser ruthenus</name>
    <name type="common">Sterlet sturgeon</name>
    <dbReference type="NCBI Taxonomy" id="7906"/>
    <lineage>
        <taxon>Eukaryota</taxon>
        <taxon>Metazoa</taxon>
        <taxon>Chordata</taxon>
        <taxon>Craniata</taxon>
        <taxon>Vertebrata</taxon>
        <taxon>Euteleostomi</taxon>
        <taxon>Actinopterygii</taxon>
        <taxon>Chondrostei</taxon>
        <taxon>Acipenseriformes</taxon>
        <taxon>Acipenseridae</taxon>
        <taxon>Acipenser</taxon>
    </lineage>
</organism>
<evidence type="ECO:0000256" key="3">
    <source>
        <dbReference type="ARBA" id="ARBA00006958"/>
    </source>
</evidence>
<dbReference type="Pfam" id="PF13359">
    <property type="entry name" value="DDE_Tnp_4"/>
    <property type="match status" value="1"/>
</dbReference>
<comment type="similarity">
    <text evidence="3">Belongs to the HARBI1 family.</text>
</comment>
<reference evidence="9 10" key="1">
    <citation type="submission" date="2019-01" db="EMBL/GenBank/DDBJ databases">
        <title>Draft Genome and Complete Hox-Cluster Characterization of the Sterlet Sturgeon (Acipenser ruthenus).</title>
        <authorList>
            <person name="Wei Q."/>
        </authorList>
    </citation>
    <scope>NUCLEOTIDE SEQUENCE [LARGE SCALE GENOMIC DNA]</scope>
    <source>
        <strain evidence="9">WHYD16114868_AA</strain>
        <tissue evidence="9">Blood</tissue>
    </source>
</reference>
<dbReference type="AlphaFoldDB" id="A0A662YMV7"/>
<name>A0A662YMV7_ACIRT</name>
<keyword evidence="6" id="KW-0378">Hydrolase</keyword>
<evidence type="ECO:0000313" key="10">
    <source>
        <dbReference type="Proteomes" id="UP000289886"/>
    </source>
</evidence>
<dbReference type="GO" id="GO:0046872">
    <property type="term" value="F:metal ion binding"/>
    <property type="evidence" value="ECO:0007669"/>
    <property type="project" value="UniProtKB-KW"/>
</dbReference>
<keyword evidence="5" id="KW-0479">Metal-binding</keyword>
<accession>A0A662YMV7</accession>
<protein>
    <submittedName>
        <fullName evidence="9">Putative nuclease HARBI1</fullName>
    </submittedName>
</protein>
<evidence type="ECO:0000259" key="8">
    <source>
        <dbReference type="Pfam" id="PF13359"/>
    </source>
</evidence>
<evidence type="ECO:0000256" key="1">
    <source>
        <dbReference type="ARBA" id="ARBA00001968"/>
    </source>
</evidence>
<proteinExistence type="inferred from homology"/>
<dbReference type="EMBL" id="SCEB01000892">
    <property type="protein sequence ID" value="RXM97899.1"/>
    <property type="molecule type" value="Genomic_DNA"/>
</dbReference>
<dbReference type="InterPro" id="IPR045249">
    <property type="entry name" value="HARBI1-like"/>
</dbReference>
<evidence type="ECO:0000256" key="6">
    <source>
        <dbReference type="ARBA" id="ARBA00022801"/>
    </source>
</evidence>
<keyword evidence="7" id="KW-0539">Nucleus</keyword>
<keyword evidence="10" id="KW-1185">Reference proteome</keyword>
<feature type="domain" description="DDE Tnp4" evidence="8">
    <location>
        <begin position="38"/>
        <end position="191"/>
    </location>
</feature>
<comment type="subcellular location">
    <subcellularLocation>
        <location evidence="2">Nucleus</location>
    </subcellularLocation>
</comment>
<evidence type="ECO:0000313" key="9">
    <source>
        <dbReference type="EMBL" id="RXM97899.1"/>
    </source>
</evidence>
<comment type="caution">
    <text evidence="9">The sequence shown here is derived from an EMBL/GenBank/DDBJ whole genome shotgun (WGS) entry which is preliminary data.</text>
</comment>
<dbReference type="Proteomes" id="UP000289886">
    <property type="component" value="Unassembled WGS sequence"/>
</dbReference>
<dbReference type="PANTHER" id="PTHR22930">
    <property type="match status" value="1"/>
</dbReference>
<comment type="cofactor">
    <cofactor evidence="1">
        <name>a divalent metal cation</name>
        <dbReference type="ChEBI" id="CHEBI:60240"/>
    </cofactor>
</comment>
<dbReference type="GO" id="GO:0016787">
    <property type="term" value="F:hydrolase activity"/>
    <property type="evidence" value="ECO:0007669"/>
    <property type="project" value="UniProtKB-KW"/>
</dbReference>
<dbReference type="GO" id="GO:0005634">
    <property type="term" value="C:nucleus"/>
    <property type="evidence" value="ECO:0007669"/>
    <property type="project" value="UniProtKB-SubCell"/>
</dbReference>
<keyword evidence="4" id="KW-0540">Nuclease</keyword>
<dbReference type="PANTHER" id="PTHR22930:SF85">
    <property type="entry name" value="GH03217P-RELATED"/>
    <property type="match status" value="1"/>
</dbReference>
<dbReference type="InterPro" id="IPR027806">
    <property type="entry name" value="HARBI1_dom"/>
</dbReference>
<dbReference type="GO" id="GO:0004518">
    <property type="term" value="F:nuclease activity"/>
    <property type="evidence" value="ECO:0007669"/>
    <property type="project" value="UniProtKB-KW"/>
</dbReference>
<sequence>MCNVLSFMTSDVIKWPSIENAGLNMSAFEDKWGVTAAIDGCHITIKAPEIERDSYFNRKGFPSILLQGVCDHEMTFIDASAGWPDSVHDARVFRNSQISTVMENQQILHPDGHVLGDSAYPLETYLLTPYRDNGHLTRKKSRYSYLHRCARSFIERCFAQLKGTFCRLTYLDMSRTDMIPKVIISACVLHNIII</sequence>
<evidence type="ECO:0000256" key="5">
    <source>
        <dbReference type="ARBA" id="ARBA00022723"/>
    </source>
</evidence>